<feature type="compositionally biased region" description="Basic and acidic residues" evidence="1">
    <location>
        <begin position="1"/>
        <end position="21"/>
    </location>
</feature>
<protein>
    <submittedName>
        <fullName evidence="2">Uncharacterized protein</fullName>
    </submittedName>
</protein>
<feature type="region of interest" description="Disordered" evidence="1">
    <location>
        <begin position="1"/>
        <end position="29"/>
    </location>
</feature>
<evidence type="ECO:0000313" key="2">
    <source>
        <dbReference type="EMBL" id="CAA9374983.1"/>
    </source>
</evidence>
<organism evidence="2">
    <name type="scientific">uncultured Chloroflexia bacterium</name>
    <dbReference type="NCBI Taxonomy" id="1672391"/>
    <lineage>
        <taxon>Bacteria</taxon>
        <taxon>Bacillati</taxon>
        <taxon>Chloroflexota</taxon>
        <taxon>Chloroflexia</taxon>
        <taxon>environmental samples</taxon>
    </lineage>
</organism>
<reference evidence="2" key="1">
    <citation type="submission" date="2020-02" db="EMBL/GenBank/DDBJ databases">
        <authorList>
            <person name="Meier V. D."/>
        </authorList>
    </citation>
    <scope>NUCLEOTIDE SEQUENCE</scope>
    <source>
        <strain evidence="2">AVDCRST_MAG93</strain>
    </source>
</reference>
<proteinExistence type="predicted"/>
<accession>A0A6J4N209</accession>
<evidence type="ECO:0000256" key="1">
    <source>
        <dbReference type="SAM" id="MobiDB-lite"/>
    </source>
</evidence>
<sequence>MYHPERAPFGHKDLPHVEKIPRPKGHPRLGMTNLEALDALGADFAKNPLSPT</sequence>
<gene>
    <name evidence="2" type="ORF">AVDCRST_MAG93-8744</name>
</gene>
<dbReference type="AlphaFoldDB" id="A0A6J4N209"/>
<dbReference type="EMBL" id="CADCTR010002939">
    <property type="protein sequence ID" value="CAA9374983.1"/>
    <property type="molecule type" value="Genomic_DNA"/>
</dbReference>
<name>A0A6J4N209_9CHLR</name>